<sequence>MDPNNPLQQLLLRGLGTTSLVSERLRSVTQAWVRSGKLDPSQAPALVDDVLKALRGETPELEQQAERQLERNKDQLLQDLGLARQRELDELRGRLDRLERSLRQRPGNEMPGEIEIPD</sequence>
<gene>
    <name evidence="3" type="ORF">C7K55_04625</name>
</gene>
<accession>A0A2P7MYE1</accession>
<proteinExistence type="predicted"/>
<name>A0A2P7MYE1_9CYAN</name>
<dbReference type="RefSeq" id="WP_106502258.1">
    <property type="nucleotide sequence ID" value="NZ_PXXO01000004.1"/>
</dbReference>
<dbReference type="InterPro" id="IPR008769">
    <property type="entry name" value="PhaF_PhaI"/>
</dbReference>
<protein>
    <recommendedName>
        <fullName evidence="5">Phasin family protein</fullName>
    </recommendedName>
</protein>
<dbReference type="PANTHER" id="PTHR38664">
    <property type="entry name" value="SLR0058 PROTEIN"/>
    <property type="match status" value="1"/>
</dbReference>
<keyword evidence="1" id="KW-0175">Coiled coil</keyword>
<keyword evidence="4" id="KW-1185">Reference proteome</keyword>
<comment type="caution">
    <text evidence="3">The sequence shown here is derived from an EMBL/GenBank/DDBJ whole genome shotgun (WGS) entry which is preliminary data.</text>
</comment>
<dbReference type="AlphaFoldDB" id="A0A2P7MYE1"/>
<evidence type="ECO:0000313" key="4">
    <source>
        <dbReference type="Proteomes" id="UP000243002"/>
    </source>
</evidence>
<evidence type="ECO:0000313" key="3">
    <source>
        <dbReference type="EMBL" id="PSJ06224.1"/>
    </source>
</evidence>
<evidence type="ECO:0000256" key="1">
    <source>
        <dbReference type="SAM" id="Coils"/>
    </source>
</evidence>
<reference evidence="3 4" key="1">
    <citation type="journal article" date="2018" name="Environ. Microbiol.">
        <title>Ecological and genomic features of two widespread freshwater picocyanobacteria.</title>
        <authorList>
            <person name="Cabello-Yeves P.J."/>
            <person name="Picazo A."/>
            <person name="Camacho A."/>
            <person name="Callieri C."/>
            <person name="Rosselli R."/>
            <person name="Roda-Garcia J.J."/>
            <person name="Coutinho F.H."/>
            <person name="Rodriguez-Valera F."/>
        </authorList>
    </citation>
    <scope>NUCLEOTIDE SEQUENCE [LARGE SCALE GENOMIC DNA]</scope>
    <source>
        <strain evidence="3 4">Tous</strain>
    </source>
</reference>
<dbReference type="Proteomes" id="UP000243002">
    <property type="component" value="Unassembled WGS sequence"/>
</dbReference>
<organism evidence="3 4">
    <name type="scientific">Cyanobium usitatum str. Tous</name>
    <dbReference type="NCBI Taxonomy" id="2116684"/>
    <lineage>
        <taxon>Bacteria</taxon>
        <taxon>Bacillati</taxon>
        <taxon>Cyanobacteriota</taxon>
        <taxon>Cyanophyceae</taxon>
        <taxon>Synechococcales</taxon>
        <taxon>Prochlorococcaceae</taxon>
        <taxon>Cyanobium</taxon>
    </lineage>
</organism>
<feature type="region of interest" description="Disordered" evidence="2">
    <location>
        <begin position="98"/>
        <end position="118"/>
    </location>
</feature>
<dbReference type="OrthoDB" id="557342at2"/>
<dbReference type="EMBL" id="PXXO01000004">
    <property type="protein sequence ID" value="PSJ06224.1"/>
    <property type="molecule type" value="Genomic_DNA"/>
</dbReference>
<dbReference type="PANTHER" id="PTHR38664:SF1">
    <property type="entry name" value="SLR0058 PROTEIN"/>
    <property type="match status" value="1"/>
</dbReference>
<evidence type="ECO:0000256" key="2">
    <source>
        <dbReference type="SAM" id="MobiDB-lite"/>
    </source>
</evidence>
<feature type="coiled-coil region" evidence="1">
    <location>
        <begin position="51"/>
        <end position="86"/>
    </location>
</feature>
<evidence type="ECO:0008006" key="5">
    <source>
        <dbReference type="Google" id="ProtNLM"/>
    </source>
</evidence>